<comment type="caution">
    <text evidence="1">The sequence shown here is derived from an EMBL/GenBank/DDBJ whole genome shotgun (WGS) entry which is preliminary data.</text>
</comment>
<name>X0T3W6_9ZZZZ</name>
<protein>
    <recommendedName>
        <fullName evidence="2">ParB/Sulfiredoxin domain-containing protein</fullName>
    </recommendedName>
</protein>
<accession>X0T3W6</accession>
<organism evidence="1">
    <name type="scientific">marine sediment metagenome</name>
    <dbReference type="NCBI Taxonomy" id="412755"/>
    <lineage>
        <taxon>unclassified sequences</taxon>
        <taxon>metagenomes</taxon>
        <taxon>ecological metagenomes</taxon>
    </lineage>
</organism>
<evidence type="ECO:0000313" key="1">
    <source>
        <dbReference type="EMBL" id="GAF88183.1"/>
    </source>
</evidence>
<proteinExistence type="predicted"/>
<dbReference type="AlphaFoldDB" id="X0T3W6"/>
<evidence type="ECO:0008006" key="2">
    <source>
        <dbReference type="Google" id="ProtNLM"/>
    </source>
</evidence>
<gene>
    <name evidence="1" type="ORF">S01H1_22353</name>
</gene>
<reference evidence="1" key="1">
    <citation type="journal article" date="2014" name="Front. Microbiol.">
        <title>High frequency of phylogenetically diverse reductive dehalogenase-homologous genes in deep subseafloor sedimentary metagenomes.</title>
        <authorList>
            <person name="Kawai M."/>
            <person name="Futagami T."/>
            <person name="Toyoda A."/>
            <person name="Takaki Y."/>
            <person name="Nishi S."/>
            <person name="Hori S."/>
            <person name="Arai W."/>
            <person name="Tsubouchi T."/>
            <person name="Morono Y."/>
            <person name="Uchiyama I."/>
            <person name="Ito T."/>
            <person name="Fujiyama A."/>
            <person name="Inagaki F."/>
            <person name="Takami H."/>
        </authorList>
    </citation>
    <scope>NUCLEOTIDE SEQUENCE</scope>
    <source>
        <strain evidence="1">Expedition CK06-06</strain>
    </source>
</reference>
<sequence length="120" mass="13786">ITRINGDTDNQRCRVTYPNEIAEWCVSRLIDKAKKLKPFDYPLCCADLTAMDMNNSMYQFIQHMKQVNEADLKYPIILDAEGGIMDGRHRIAKAILTGKAVIKAVRFEKTPEPDNIIERE</sequence>
<feature type="non-terminal residue" evidence="1">
    <location>
        <position position="1"/>
    </location>
</feature>
<dbReference type="EMBL" id="BARS01012596">
    <property type="protein sequence ID" value="GAF88183.1"/>
    <property type="molecule type" value="Genomic_DNA"/>
</dbReference>